<keyword evidence="2" id="KW-1185">Reference proteome</keyword>
<reference evidence="1 2" key="1">
    <citation type="submission" date="2021-02" db="EMBL/GenBank/DDBJ databases">
        <authorList>
            <person name="Park J.-S."/>
        </authorList>
    </citation>
    <scope>NUCLEOTIDE SEQUENCE [LARGE SCALE GENOMIC DNA]</scope>
    <source>
        <strain evidence="1 2">188UL20-2</strain>
    </source>
</reference>
<gene>
    <name evidence="1" type="ORF">JQC93_10950</name>
</gene>
<dbReference type="Proteomes" id="UP000809621">
    <property type="component" value="Unassembled WGS sequence"/>
</dbReference>
<protein>
    <submittedName>
        <fullName evidence="1">DUF2607 family protein</fullName>
    </submittedName>
</protein>
<dbReference type="EMBL" id="JAFEUM010000004">
    <property type="protein sequence ID" value="MBM7036919.1"/>
    <property type="molecule type" value="Genomic_DNA"/>
</dbReference>
<comment type="caution">
    <text evidence="1">The sequence shown here is derived from an EMBL/GenBank/DDBJ whole genome shotgun (WGS) entry which is preliminary data.</text>
</comment>
<evidence type="ECO:0000313" key="1">
    <source>
        <dbReference type="EMBL" id="MBM7036919.1"/>
    </source>
</evidence>
<sequence>MYSFRHFPLRRLLILAMLVLPIVLGTLSLEHAMEMDHDVHEEHQCEMYDAIQNALSNPVEIDPALDNASCFHRFYTLQKKQNHSSSPYARAPPIFV</sequence>
<organism evidence="1 2">
    <name type="scientific">Vibrio ulleungensis</name>
    <dbReference type="NCBI Taxonomy" id="2807619"/>
    <lineage>
        <taxon>Bacteria</taxon>
        <taxon>Pseudomonadati</taxon>
        <taxon>Pseudomonadota</taxon>
        <taxon>Gammaproteobacteria</taxon>
        <taxon>Vibrionales</taxon>
        <taxon>Vibrionaceae</taxon>
        <taxon>Vibrio</taxon>
    </lineage>
</organism>
<evidence type="ECO:0000313" key="2">
    <source>
        <dbReference type="Proteomes" id="UP000809621"/>
    </source>
</evidence>
<accession>A0ABS2HIS7</accession>
<dbReference type="RefSeq" id="WP_205158484.1">
    <property type="nucleotide sequence ID" value="NZ_JAFEUM010000004.1"/>
</dbReference>
<proteinExistence type="predicted"/>
<name>A0ABS2HIS7_9VIBR</name>